<feature type="transmembrane region" description="Helical" evidence="8">
    <location>
        <begin position="392"/>
        <end position="412"/>
    </location>
</feature>
<protein>
    <submittedName>
        <fullName evidence="10">Amino acid/peptide transporter</fullName>
    </submittedName>
</protein>
<dbReference type="PANTHER" id="PTHR23517">
    <property type="entry name" value="RESISTANCE PROTEIN MDTM, PUTATIVE-RELATED-RELATED"/>
    <property type="match status" value="1"/>
</dbReference>
<dbReference type="GO" id="GO:1904680">
    <property type="term" value="F:peptide transmembrane transporter activity"/>
    <property type="evidence" value="ECO:0007669"/>
    <property type="project" value="InterPro"/>
</dbReference>
<feature type="transmembrane region" description="Helical" evidence="8">
    <location>
        <begin position="154"/>
        <end position="178"/>
    </location>
</feature>
<dbReference type="InterPro" id="IPR020846">
    <property type="entry name" value="MFS_dom"/>
</dbReference>
<proteinExistence type="inferred from homology"/>
<dbReference type="InterPro" id="IPR050171">
    <property type="entry name" value="MFS_Transporters"/>
</dbReference>
<organism evidence="10 11">
    <name type="scientific">Deinococcus maricopensis (strain DSM 21211 / LMG 22137 / NRRL B-23946 / LB-34)</name>
    <dbReference type="NCBI Taxonomy" id="709986"/>
    <lineage>
        <taxon>Bacteria</taxon>
        <taxon>Thermotogati</taxon>
        <taxon>Deinococcota</taxon>
        <taxon>Deinococci</taxon>
        <taxon>Deinococcales</taxon>
        <taxon>Deinococcaceae</taxon>
        <taxon>Deinococcus</taxon>
    </lineage>
</organism>
<feature type="transmembrane region" description="Helical" evidence="8">
    <location>
        <begin position="367"/>
        <end position="386"/>
    </location>
</feature>
<dbReference type="HOGENOM" id="CLU_004790_0_2_0"/>
<comment type="subcellular location">
    <subcellularLocation>
        <location evidence="1">Cell membrane</location>
        <topology evidence="1">Multi-pass membrane protein</topology>
    </subcellularLocation>
    <subcellularLocation>
        <location evidence="7">Membrane</location>
        <topology evidence="7">Multi-pass membrane protein</topology>
    </subcellularLocation>
</comment>
<feature type="transmembrane region" description="Helical" evidence="8">
    <location>
        <begin position="111"/>
        <end position="133"/>
    </location>
</feature>
<feature type="transmembrane region" description="Helical" evidence="8">
    <location>
        <begin position="433"/>
        <end position="450"/>
    </location>
</feature>
<dbReference type="PANTHER" id="PTHR23517:SF15">
    <property type="entry name" value="PROTON-DEPENDENT OLIGOPEPTIDE FAMILY TRANSPORT PROTEIN"/>
    <property type="match status" value="1"/>
</dbReference>
<evidence type="ECO:0000256" key="1">
    <source>
        <dbReference type="ARBA" id="ARBA00004651"/>
    </source>
</evidence>
<dbReference type="SUPFAM" id="SSF103473">
    <property type="entry name" value="MFS general substrate transporter"/>
    <property type="match status" value="1"/>
</dbReference>
<feature type="transmembrane region" description="Helical" evidence="8">
    <location>
        <begin position="462"/>
        <end position="481"/>
    </location>
</feature>
<dbReference type="PROSITE" id="PS50850">
    <property type="entry name" value="MFS"/>
    <property type="match status" value="1"/>
</dbReference>
<feature type="transmembrane region" description="Helical" evidence="8">
    <location>
        <begin position="336"/>
        <end position="355"/>
    </location>
</feature>
<dbReference type="InterPro" id="IPR005279">
    <property type="entry name" value="Dipep/tripep_permease"/>
</dbReference>
<dbReference type="Gene3D" id="1.20.1250.20">
    <property type="entry name" value="MFS general substrate transporter like domains"/>
    <property type="match status" value="1"/>
</dbReference>
<accession>E8U699</accession>
<reference evidence="11" key="2">
    <citation type="submission" date="2011-01" db="EMBL/GenBank/DDBJ databases">
        <title>The complete genome of Deinococcus maricopensis DSM 21211.</title>
        <authorList>
            <consortium name="US DOE Joint Genome Institute (JGI-PGF)"/>
            <person name="Lucas S."/>
            <person name="Copeland A."/>
            <person name="Lapidus A."/>
            <person name="Goodwin L."/>
            <person name="Pitluck S."/>
            <person name="Kyrpides N."/>
            <person name="Mavromatis K."/>
            <person name="Pagani I."/>
            <person name="Ivanova N."/>
            <person name="Ovchinnikova G."/>
            <person name="Zeytun A."/>
            <person name="Detter J.C."/>
            <person name="Han C."/>
            <person name="Land M."/>
            <person name="Hauser L."/>
            <person name="Markowitz V."/>
            <person name="Cheng J.-F."/>
            <person name="Hugenholtz P."/>
            <person name="Woyke T."/>
            <person name="Wu D."/>
            <person name="Pukall R."/>
            <person name="Gehrich-Schroeter G."/>
            <person name="Brambilla E."/>
            <person name="Klenk H.-P."/>
            <person name="Eisen J.A."/>
        </authorList>
    </citation>
    <scope>NUCLEOTIDE SEQUENCE [LARGE SCALE GENOMIC DNA]</scope>
    <source>
        <strain evidence="11">DSM 21211 / LMG 22137 / NRRL B-23946 / LB-34</strain>
    </source>
</reference>
<dbReference type="RefSeq" id="WP_013556093.1">
    <property type="nucleotide sequence ID" value="NC_014958.1"/>
</dbReference>
<evidence type="ECO:0000256" key="4">
    <source>
        <dbReference type="ARBA" id="ARBA00022692"/>
    </source>
</evidence>
<dbReference type="eggNOG" id="COG3104">
    <property type="taxonomic scope" value="Bacteria"/>
</dbReference>
<dbReference type="GO" id="GO:0005886">
    <property type="term" value="C:plasma membrane"/>
    <property type="evidence" value="ECO:0007669"/>
    <property type="project" value="UniProtKB-SubCell"/>
</dbReference>
<dbReference type="NCBIfam" id="TIGR00924">
    <property type="entry name" value="yjdL_sub1_fam"/>
    <property type="match status" value="1"/>
</dbReference>
<dbReference type="AlphaFoldDB" id="E8U699"/>
<keyword evidence="11" id="KW-1185">Reference proteome</keyword>
<evidence type="ECO:0000313" key="11">
    <source>
        <dbReference type="Proteomes" id="UP000008635"/>
    </source>
</evidence>
<dbReference type="Proteomes" id="UP000008635">
    <property type="component" value="Chromosome"/>
</dbReference>
<feature type="transmembrane region" description="Helical" evidence="8">
    <location>
        <begin position="184"/>
        <end position="203"/>
    </location>
</feature>
<dbReference type="OrthoDB" id="9772725at2"/>
<evidence type="ECO:0000256" key="2">
    <source>
        <dbReference type="ARBA" id="ARBA00022448"/>
    </source>
</evidence>
<feature type="transmembrane region" description="Helical" evidence="8">
    <location>
        <begin position="70"/>
        <end position="91"/>
    </location>
</feature>
<dbReference type="EMBL" id="CP002454">
    <property type="protein sequence ID" value="ADV66588.1"/>
    <property type="molecule type" value="Genomic_DNA"/>
</dbReference>
<dbReference type="KEGG" id="dmr:Deima_0935"/>
<dbReference type="CDD" id="cd17346">
    <property type="entry name" value="MFS_DtpA_like"/>
    <property type="match status" value="1"/>
</dbReference>
<feature type="transmembrane region" description="Helical" evidence="8">
    <location>
        <begin position="36"/>
        <end position="58"/>
    </location>
</feature>
<dbReference type="InterPro" id="IPR000109">
    <property type="entry name" value="POT_fam"/>
</dbReference>
<reference evidence="10 11" key="1">
    <citation type="journal article" date="2011" name="Stand. Genomic Sci.">
        <title>Complete genome sequence of Deinococcus maricopensis type strain (LB-34).</title>
        <authorList>
            <person name="Pukall R."/>
            <person name="Zeytun A."/>
            <person name="Lucas S."/>
            <person name="Lapidus A."/>
            <person name="Hammon N."/>
            <person name="Deshpande S."/>
            <person name="Nolan M."/>
            <person name="Cheng J.F."/>
            <person name="Pitluck S."/>
            <person name="Liolios K."/>
            <person name="Pagani I."/>
            <person name="Mikhailova N."/>
            <person name="Ivanova N."/>
            <person name="Mavromatis K."/>
            <person name="Pati A."/>
            <person name="Tapia R."/>
            <person name="Han C."/>
            <person name="Goodwin L."/>
            <person name="Chen A."/>
            <person name="Palaniappan K."/>
            <person name="Land M."/>
            <person name="Hauser L."/>
            <person name="Chang Y.J."/>
            <person name="Jeffries C.D."/>
            <person name="Brambilla E.M."/>
            <person name="Rohde M."/>
            <person name="Goker M."/>
            <person name="Detter J.C."/>
            <person name="Woyke T."/>
            <person name="Bristow J."/>
            <person name="Eisen J.A."/>
            <person name="Markowitz V."/>
            <person name="Hugenholtz P."/>
            <person name="Kyrpides N.C."/>
            <person name="Klenk H.P."/>
        </authorList>
    </citation>
    <scope>NUCLEOTIDE SEQUENCE [LARGE SCALE GENOMIC DNA]</scope>
    <source>
        <strain evidence="11">DSM 21211 / LMG 22137 / NRRL B-23946 / LB-34</strain>
    </source>
</reference>
<evidence type="ECO:0000256" key="7">
    <source>
        <dbReference type="RuleBase" id="RU003755"/>
    </source>
</evidence>
<keyword evidence="6 8" id="KW-0472">Membrane</keyword>
<feature type="transmembrane region" description="Helical" evidence="8">
    <location>
        <begin position="255"/>
        <end position="274"/>
    </location>
</feature>
<dbReference type="InterPro" id="IPR018456">
    <property type="entry name" value="PTR2_symporter_CS"/>
</dbReference>
<feature type="domain" description="Major facilitator superfamily (MFS) profile" evidence="9">
    <location>
        <begin position="26"/>
        <end position="485"/>
    </location>
</feature>
<dbReference type="InterPro" id="IPR036259">
    <property type="entry name" value="MFS_trans_sf"/>
</dbReference>
<dbReference type="STRING" id="709986.Deima_0935"/>
<keyword evidence="4 7" id="KW-0812">Transmembrane</keyword>
<dbReference type="PROSITE" id="PS01023">
    <property type="entry name" value="PTR2_2"/>
    <property type="match status" value="1"/>
</dbReference>
<sequence length="492" mass="52201">MTHSPSRAGTPERDARFLGQPLGLSVLFATELWERFSFYGMRALLPLFLATSAAQGGLGYSDAQSASTYAIYNALVYLAALPGGFIADRLIGARRAVLWGGLTIAAGHFTMAVPGTLFFFLGLLLIMLGTGLLKPNISAMVGQLYAHDDTRRDAGFSLFYMGINLGAFLAPLVCGYLGQKINWHLGFAAAGVGMLLGLAWYVLGGRHLGQAGLQPGNPLAAHERAPLARQVALGVLAVLVAGALLRVFLPHINPIDVLTFVVFGATLWVFANVLRGGRLNAEDRRRMTAFVWLFLASALFWMIYDQGGSLLGLFAEQKTNRTLLGFQFPASWYQSLNPMFILVFAPLFAALWLRLGARQPSTPVKFVYGLGGVGASFLLMGLAAHAASGGHLISPLWLVGVYLLQTLAELTLSPTGLSVATKLAPASLSGQMLGVWFLATSVGNAIGAQVARLSETLSPSGYFTVVGALAVAAAVVLLFGARPIARLMGGVK</sequence>
<evidence type="ECO:0000259" key="9">
    <source>
        <dbReference type="PROSITE" id="PS50850"/>
    </source>
</evidence>
<evidence type="ECO:0000256" key="8">
    <source>
        <dbReference type="SAM" id="Phobius"/>
    </source>
</evidence>
<dbReference type="GO" id="GO:0006857">
    <property type="term" value="P:oligopeptide transport"/>
    <property type="evidence" value="ECO:0007669"/>
    <property type="project" value="InterPro"/>
</dbReference>
<name>E8U699_DEIML</name>
<evidence type="ECO:0000256" key="5">
    <source>
        <dbReference type="ARBA" id="ARBA00022989"/>
    </source>
</evidence>
<gene>
    <name evidence="10" type="ordered locus">Deima_0935</name>
</gene>
<evidence type="ECO:0000256" key="6">
    <source>
        <dbReference type="ARBA" id="ARBA00023136"/>
    </source>
</evidence>
<keyword evidence="5 8" id="KW-1133">Transmembrane helix</keyword>
<feature type="transmembrane region" description="Helical" evidence="8">
    <location>
        <begin position="286"/>
        <end position="304"/>
    </location>
</feature>
<evidence type="ECO:0000256" key="3">
    <source>
        <dbReference type="ARBA" id="ARBA00022475"/>
    </source>
</evidence>
<comment type="similarity">
    <text evidence="7">Belongs to the major facilitator superfamily. Proton-dependent oligopeptide transporter (POT/PTR) (TC 2.A.17) family.</text>
</comment>
<dbReference type="Pfam" id="PF00854">
    <property type="entry name" value="PTR2"/>
    <property type="match status" value="1"/>
</dbReference>
<feature type="transmembrane region" description="Helical" evidence="8">
    <location>
        <begin position="231"/>
        <end position="249"/>
    </location>
</feature>
<evidence type="ECO:0000313" key="10">
    <source>
        <dbReference type="EMBL" id="ADV66588.1"/>
    </source>
</evidence>
<keyword evidence="2 7" id="KW-0813">Transport</keyword>
<keyword evidence="3" id="KW-1003">Cell membrane</keyword>